<dbReference type="Proteomes" id="UP000271098">
    <property type="component" value="Unassembled WGS sequence"/>
</dbReference>
<evidence type="ECO:0000313" key="2">
    <source>
        <dbReference type="EMBL" id="VDN26980.1"/>
    </source>
</evidence>
<evidence type="ECO:0000313" key="4">
    <source>
        <dbReference type="WBParaSite" id="GPUH_0001597101-mRNA-1"/>
    </source>
</evidence>
<gene>
    <name evidence="2" type="ORF">GPUH_LOCUS15949</name>
</gene>
<evidence type="ECO:0000313" key="3">
    <source>
        <dbReference type="Proteomes" id="UP000271098"/>
    </source>
</evidence>
<protein>
    <submittedName>
        <fullName evidence="4">Secreted protein</fullName>
    </submittedName>
</protein>
<organism evidence="4">
    <name type="scientific">Gongylonema pulchrum</name>
    <dbReference type="NCBI Taxonomy" id="637853"/>
    <lineage>
        <taxon>Eukaryota</taxon>
        <taxon>Metazoa</taxon>
        <taxon>Ecdysozoa</taxon>
        <taxon>Nematoda</taxon>
        <taxon>Chromadorea</taxon>
        <taxon>Rhabditida</taxon>
        <taxon>Spirurina</taxon>
        <taxon>Spiruromorpha</taxon>
        <taxon>Spiruroidea</taxon>
        <taxon>Gongylonematidae</taxon>
        <taxon>Gongylonema</taxon>
    </lineage>
</organism>
<feature type="signal peptide" evidence="1">
    <location>
        <begin position="1"/>
        <end position="18"/>
    </location>
</feature>
<keyword evidence="3" id="KW-1185">Reference proteome</keyword>
<dbReference type="EMBL" id="UYRT01083106">
    <property type="protein sequence ID" value="VDN26980.1"/>
    <property type="molecule type" value="Genomic_DNA"/>
</dbReference>
<proteinExistence type="predicted"/>
<evidence type="ECO:0000256" key="1">
    <source>
        <dbReference type="SAM" id="SignalP"/>
    </source>
</evidence>
<name>A0A183E4Q8_9BILA</name>
<dbReference type="WBParaSite" id="GPUH_0001597101-mRNA-1">
    <property type="protein sequence ID" value="GPUH_0001597101-mRNA-1"/>
    <property type="gene ID" value="GPUH_0001597101"/>
</dbReference>
<reference evidence="4" key="1">
    <citation type="submission" date="2016-06" db="UniProtKB">
        <authorList>
            <consortium name="WormBaseParasite"/>
        </authorList>
    </citation>
    <scope>IDENTIFICATION</scope>
</reference>
<dbReference type="AlphaFoldDB" id="A0A183E4Q8"/>
<keyword evidence="1" id="KW-0732">Signal</keyword>
<feature type="chain" id="PRO_5043139022" evidence="1">
    <location>
        <begin position="19"/>
        <end position="192"/>
    </location>
</feature>
<accession>A0A183E4Q8</accession>
<reference evidence="2 3" key="2">
    <citation type="submission" date="2018-11" db="EMBL/GenBank/DDBJ databases">
        <authorList>
            <consortium name="Pathogen Informatics"/>
        </authorList>
    </citation>
    <scope>NUCLEOTIDE SEQUENCE [LARGE SCALE GENOMIC DNA]</scope>
</reference>
<sequence length="192" mass="21167">MSVFHVTLMIWAVHWVAPDTVLHSSTPATSESGSEQLHIVESDFNSEEGASSNSEDHVIVTDSEDIVIIPLGNGSYAEADENTYADLDSQCQPIDLFATACPNVDNSRCILEMQNRQEETAVNSYSSTVTAEEAADAMNVTPNRLGKKQFDDNGDLPEENRTLNKKFVKSYIWMPGVSAKPVVSKERNTLRL</sequence>